<dbReference type="GO" id="GO:0004089">
    <property type="term" value="F:carbonate dehydratase activity"/>
    <property type="evidence" value="ECO:0007669"/>
    <property type="project" value="UniProtKB-EC"/>
</dbReference>
<protein>
    <recommendedName>
        <fullName evidence="2">carbonic anhydrase</fullName>
        <ecNumber evidence="2">4.2.1.1</ecNumber>
    </recommendedName>
</protein>
<comment type="similarity">
    <text evidence="1">Belongs to the beta-class carbonic anhydrase family.</text>
</comment>
<dbReference type="PANTHER" id="PTHR11002:SF76">
    <property type="entry name" value="CARBONIC ANHYDRASE"/>
    <property type="match status" value="1"/>
</dbReference>
<reference evidence="10" key="2">
    <citation type="submission" date="2013-07" db="EMBL/GenBank/DDBJ databases">
        <authorList>
            <person name="Morais-Silva F.O."/>
            <person name="Rezende A.M."/>
            <person name="Pimentel C."/>
            <person name="Resende D.M."/>
            <person name="Santos C.I."/>
            <person name="Clemente C."/>
            <person name="de Oliveira L.M."/>
            <person name="da Silva S.M."/>
            <person name="Costa D.A."/>
            <person name="Varela-Raposo A."/>
            <person name="Horacio E.C.A."/>
            <person name="Matos M."/>
            <person name="Flores O."/>
            <person name="Ruiz J.C."/>
            <person name="Rodrigues-Pousada C."/>
        </authorList>
    </citation>
    <scope>NUCLEOTIDE SEQUENCE [LARGE SCALE GENOMIC DNA]</scope>
    <source>
        <strain evidence="10">ATCC 19364 / DSM 1382 / NCIMB 9332 / VKM B-1759</strain>
    </source>
</reference>
<feature type="chain" id="PRO_5004599878" description="carbonic anhydrase" evidence="8">
    <location>
        <begin position="24"/>
        <end position="244"/>
    </location>
</feature>
<dbReference type="InterPro" id="IPR001765">
    <property type="entry name" value="Carbonic_anhydrase"/>
</dbReference>
<dbReference type="GO" id="GO:0015976">
    <property type="term" value="P:carbon utilization"/>
    <property type="evidence" value="ECO:0007669"/>
    <property type="project" value="InterPro"/>
</dbReference>
<dbReference type="PROSITE" id="PS00704">
    <property type="entry name" value="PROK_CO2_ANHYDRASE_1"/>
    <property type="match status" value="1"/>
</dbReference>
<gene>
    <name evidence="9" type="ORF">DGI_3028</name>
</gene>
<dbReference type="OrthoDB" id="9797527at2"/>
<sequence length="244" mass="25837">MSKSLRMWMLVLALVAMPFVASALSEGPGVTAEQAMALLVDGNARFVRGDVIHPNQREDRRKGTSLNGQHPFVTVLSCADSRVPAEILFDRGIGDVFSVRVAGNVAAVDEIGTIEYGVEHLGTPLLVVLGHTQCGAVTAVVKGEQVGGNIPQLVAPIVPVAERVKAAMAGQEMNAVVAAAIEENVWQVIDDIFKGSPIVRHLVQEGKLSVQGAMYVLESGTVRFMGKHPAEERLLAYTGGPGGH</sequence>
<comment type="catalytic activity">
    <reaction evidence="6">
        <text>hydrogencarbonate + H(+) = CO2 + H2O</text>
        <dbReference type="Rhea" id="RHEA:10748"/>
        <dbReference type="ChEBI" id="CHEBI:15377"/>
        <dbReference type="ChEBI" id="CHEBI:15378"/>
        <dbReference type="ChEBI" id="CHEBI:16526"/>
        <dbReference type="ChEBI" id="CHEBI:17544"/>
        <dbReference type="EC" id="4.2.1.1"/>
    </reaction>
</comment>
<keyword evidence="10" id="KW-1185">Reference proteome</keyword>
<dbReference type="SMART" id="SM00947">
    <property type="entry name" value="Pro_CA"/>
    <property type="match status" value="1"/>
</dbReference>
<evidence type="ECO:0000256" key="8">
    <source>
        <dbReference type="SAM" id="SignalP"/>
    </source>
</evidence>
<dbReference type="eggNOG" id="COG0288">
    <property type="taxonomic scope" value="Bacteria"/>
</dbReference>
<comment type="cofactor">
    <cofactor evidence="7">
        <name>Zn(2+)</name>
        <dbReference type="ChEBI" id="CHEBI:29105"/>
    </cofactor>
    <text evidence="7">Binds 1 zinc ion per subunit.</text>
</comment>
<keyword evidence="5" id="KW-0456">Lyase</keyword>
<dbReference type="EC" id="4.2.1.1" evidence="2"/>
<dbReference type="AlphaFoldDB" id="T2GF50"/>
<feature type="binding site" evidence="7">
    <location>
        <position position="80"/>
    </location>
    <ligand>
        <name>Zn(2+)</name>
        <dbReference type="ChEBI" id="CHEBI:29105"/>
    </ligand>
</feature>
<evidence type="ECO:0000256" key="2">
    <source>
        <dbReference type="ARBA" id="ARBA00012925"/>
    </source>
</evidence>
<dbReference type="STRING" id="1121448.DGI_3028"/>
<dbReference type="InterPro" id="IPR036874">
    <property type="entry name" value="Carbonic_anhydrase_sf"/>
</dbReference>
<dbReference type="EMBL" id="CP006585">
    <property type="protein sequence ID" value="AGW14746.1"/>
    <property type="molecule type" value="Genomic_DNA"/>
</dbReference>
<keyword evidence="3 7" id="KW-0479">Metal-binding</keyword>
<accession>T2GF50</accession>
<evidence type="ECO:0000313" key="10">
    <source>
        <dbReference type="Proteomes" id="UP000016587"/>
    </source>
</evidence>
<feature type="binding site" evidence="7">
    <location>
        <position position="78"/>
    </location>
    <ligand>
        <name>Zn(2+)</name>
        <dbReference type="ChEBI" id="CHEBI:29105"/>
    </ligand>
</feature>
<dbReference type="HOGENOM" id="CLU_053879_4_0_7"/>
<dbReference type="PATRIC" id="fig|1121448.10.peg.2987"/>
<dbReference type="GO" id="GO:0008270">
    <property type="term" value="F:zinc ion binding"/>
    <property type="evidence" value="ECO:0007669"/>
    <property type="project" value="InterPro"/>
</dbReference>
<reference evidence="9 10" key="1">
    <citation type="journal article" date="2013" name="J. Bacteriol.">
        <title>Roles of HynAB and Ech, the only two hydrogenases found in the model sulfate reducer Desulfovibrio gigas.</title>
        <authorList>
            <person name="Morais-Silva F.O."/>
            <person name="Santos C.I."/>
            <person name="Rodrigues R."/>
            <person name="Pereira I.A."/>
            <person name="Rodrigues-Pousada C."/>
        </authorList>
    </citation>
    <scope>NUCLEOTIDE SEQUENCE [LARGE SCALE GENOMIC DNA]</scope>
    <source>
        <strain evidence="10">ATCC 19364 / DSM 1382 / NCIMB 9332 / VKM B-1759</strain>
    </source>
</reference>
<dbReference type="CDD" id="cd03378">
    <property type="entry name" value="beta_CA_cladeC"/>
    <property type="match status" value="1"/>
</dbReference>
<evidence type="ECO:0000256" key="7">
    <source>
        <dbReference type="PIRSR" id="PIRSR601765-1"/>
    </source>
</evidence>
<evidence type="ECO:0000256" key="6">
    <source>
        <dbReference type="ARBA" id="ARBA00048348"/>
    </source>
</evidence>
<dbReference type="SUPFAM" id="SSF53056">
    <property type="entry name" value="beta-carbonic anhydrase, cab"/>
    <property type="match status" value="1"/>
</dbReference>
<evidence type="ECO:0000313" key="9">
    <source>
        <dbReference type="EMBL" id="AGW14746.1"/>
    </source>
</evidence>
<feature type="binding site" evidence="7">
    <location>
        <position position="131"/>
    </location>
    <ligand>
        <name>Zn(2+)</name>
        <dbReference type="ChEBI" id="CHEBI:29105"/>
    </ligand>
</feature>
<dbReference type="RefSeq" id="WP_021761821.1">
    <property type="nucleotide sequence ID" value="NC_022444.1"/>
</dbReference>
<evidence type="ECO:0000256" key="4">
    <source>
        <dbReference type="ARBA" id="ARBA00022833"/>
    </source>
</evidence>
<dbReference type="InterPro" id="IPR015892">
    <property type="entry name" value="Carbonic_anhydrase_CS"/>
</dbReference>
<dbReference type="Proteomes" id="UP000016587">
    <property type="component" value="Chromosome"/>
</dbReference>
<evidence type="ECO:0000256" key="5">
    <source>
        <dbReference type="ARBA" id="ARBA00023239"/>
    </source>
</evidence>
<evidence type="ECO:0000256" key="3">
    <source>
        <dbReference type="ARBA" id="ARBA00022723"/>
    </source>
</evidence>
<dbReference type="Pfam" id="PF00484">
    <property type="entry name" value="Pro_CA"/>
    <property type="match status" value="1"/>
</dbReference>
<dbReference type="Gene3D" id="3.40.1050.10">
    <property type="entry name" value="Carbonic anhydrase"/>
    <property type="match status" value="1"/>
</dbReference>
<feature type="signal peptide" evidence="8">
    <location>
        <begin position="1"/>
        <end position="23"/>
    </location>
</feature>
<organism evidence="9 10">
    <name type="scientific">Megalodesulfovibrio gigas (strain ATCC 19364 / DSM 1382 / NCIMB 9332 / VKM B-1759)</name>
    <name type="common">Desulfovibrio gigas</name>
    <dbReference type="NCBI Taxonomy" id="1121448"/>
    <lineage>
        <taxon>Bacteria</taxon>
        <taxon>Pseudomonadati</taxon>
        <taxon>Thermodesulfobacteriota</taxon>
        <taxon>Desulfovibrionia</taxon>
        <taxon>Desulfovibrionales</taxon>
        <taxon>Desulfovibrionaceae</taxon>
        <taxon>Megalodesulfovibrio</taxon>
    </lineage>
</organism>
<dbReference type="PANTHER" id="PTHR11002">
    <property type="entry name" value="CARBONIC ANHYDRASE"/>
    <property type="match status" value="1"/>
</dbReference>
<evidence type="ECO:0000256" key="1">
    <source>
        <dbReference type="ARBA" id="ARBA00006217"/>
    </source>
</evidence>
<keyword evidence="8" id="KW-0732">Signal</keyword>
<proteinExistence type="inferred from homology"/>
<dbReference type="KEGG" id="dgg:DGI_3028"/>
<keyword evidence="4 7" id="KW-0862">Zinc</keyword>
<feature type="binding site" evidence="7">
    <location>
        <position position="134"/>
    </location>
    <ligand>
        <name>Zn(2+)</name>
        <dbReference type="ChEBI" id="CHEBI:29105"/>
    </ligand>
</feature>
<name>T2GF50_MEGG1</name>